<evidence type="ECO:0000313" key="3">
    <source>
        <dbReference type="EMBL" id="CAL1673110.1"/>
    </source>
</evidence>
<feature type="domain" description="C2" evidence="2">
    <location>
        <begin position="698"/>
        <end position="824"/>
    </location>
</feature>
<organism evidence="3 4">
    <name type="scientific">Lasius platythorax</name>
    <dbReference type="NCBI Taxonomy" id="488582"/>
    <lineage>
        <taxon>Eukaryota</taxon>
        <taxon>Metazoa</taxon>
        <taxon>Ecdysozoa</taxon>
        <taxon>Arthropoda</taxon>
        <taxon>Hexapoda</taxon>
        <taxon>Insecta</taxon>
        <taxon>Pterygota</taxon>
        <taxon>Neoptera</taxon>
        <taxon>Endopterygota</taxon>
        <taxon>Hymenoptera</taxon>
        <taxon>Apocrita</taxon>
        <taxon>Aculeata</taxon>
        <taxon>Formicoidea</taxon>
        <taxon>Formicidae</taxon>
        <taxon>Formicinae</taxon>
        <taxon>Lasius</taxon>
        <taxon>Lasius</taxon>
    </lineage>
</organism>
<gene>
    <name evidence="3" type="ORF">LPLAT_LOCUS79</name>
</gene>
<dbReference type="GO" id="GO:0005886">
    <property type="term" value="C:plasma membrane"/>
    <property type="evidence" value="ECO:0007669"/>
    <property type="project" value="TreeGrafter"/>
</dbReference>
<dbReference type="GO" id="GO:0000149">
    <property type="term" value="F:SNARE binding"/>
    <property type="evidence" value="ECO:0007669"/>
    <property type="project" value="TreeGrafter"/>
</dbReference>
<dbReference type="GO" id="GO:0070382">
    <property type="term" value="C:exocytic vesicle"/>
    <property type="evidence" value="ECO:0007669"/>
    <property type="project" value="TreeGrafter"/>
</dbReference>
<dbReference type="GO" id="GO:0001786">
    <property type="term" value="F:phosphatidylserine binding"/>
    <property type="evidence" value="ECO:0007669"/>
    <property type="project" value="TreeGrafter"/>
</dbReference>
<dbReference type="Pfam" id="PF00168">
    <property type="entry name" value="C2"/>
    <property type="match status" value="2"/>
</dbReference>
<dbReference type="GO" id="GO:0005544">
    <property type="term" value="F:calcium-dependent phospholipid binding"/>
    <property type="evidence" value="ECO:0007669"/>
    <property type="project" value="TreeGrafter"/>
</dbReference>
<reference evidence="3 4" key="1">
    <citation type="submission" date="2024-04" db="EMBL/GenBank/DDBJ databases">
        <authorList>
            <consortium name="Molecular Ecology Group"/>
        </authorList>
    </citation>
    <scope>NUCLEOTIDE SEQUENCE [LARGE SCALE GENOMIC DNA]</scope>
</reference>
<dbReference type="GO" id="GO:0098793">
    <property type="term" value="C:presynapse"/>
    <property type="evidence" value="ECO:0007669"/>
    <property type="project" value="GOC"/>
</dbReference>
<protein>
    <recommendedName>
        <fullName evidence="2">C2 domain-containing protein</fullName>
    </recommendedName>
</protein>
<feature type="region of interest" description="Disordered" evidence="1">
    <location>
        <begin position="110"/>
        <end position="175"/>
    </location>
</feature>
<dbReference type="InterPro" id="IPR000008">
    <property type="entry name" value="C2_dom"/>
</dbReference>
<dbReference type="GO" id="GO:0048791">
    <property type="term" value="P:calcium ion-regulated exocytosis of neurotransmitter"/>
    <property type="evidence" value="ECO:0007669"/>
    <property type="project" value="TreeGrafter"/>
</dbReference>
<evidence type="ECO:0000313" key="4">
    <source>
        <dbReference type="Proteomes" id="UP001497644"/>
    </source>
</evidence>
<dbReference type="PANTHER" id="PTHR10024:SF252">
    <property type="entry name" value="SYNAPTOTAGMIN-12"/>
    <property type="match status" value="1"/>
</dbReference>
<sequence length="975" mass="107988">MGWALTGLGVALVIVIAAGATLVLCRRYCIGWQFGTRNVWSVCEEWRQRLSWLWAPREEKVGLVKAQHPTAQTIPGLYRQTGNTSQHLLHSDSDLRLDAQGAFTRFEAVDRDLHPPLGGSTIPPQPLRPAPQPRPTARPRPSPLQTPSTVDYLKMHEAGPGPLTPPPSLQRGSIRSRASGPSVFLFQSEPPKNHGPFPPSIEHSAFLFGDPKTIVENIQMTPYADQNHVDSRSIRQFEPPSKDPARLRYGMSHPSDSRLDSEDVNRNYGGYEIVQRNHVARSYARNDSRGLPNSFGATNSSNAANQMIMESIYGPQTVSKMLQNSDELNGDHNRKNGDVQNIEMTPFKSTVSGHQEDVDPYIFHGALSKSQDLQRVSQYIQSLPDFPVYEPVNELQAYPSRESILFANAIQGSIGDETKITSESASSPIPPPPAPPDPPQEIPKKSSPTTGERIFSALRSVTTQSYIDASEFYNSVLSSAQQIQRLTFPSFTNENTEDNLQDAEYLQDMRDIYAETDPDVTGLDGSKRSSDLYSPELNLEAHRTAQEVYNSLQDPPSSPLLVKDNNHDSYTYLSDPSFTRTSEDIFNSLEQRRKSMERLNGIHEYVEFDVADPSRRRNSQELYAALEEVQLKRRLSQNLEESYLGYSINDYTRLGNRRGSLGPEPEPPPDESNLKRAISCESVCSDTSINLNDLEAPIVGHICVGLEHERWGGRGSDCEGDLAVSVLEARDLVAADDSPAQDTFVRVCLLPDRQTHVQTRIYRGCPSPSYQEKFLFPLDGGPAGKALLVEVFSDESSIGGGASLIGEASLKLGSVTRPPATTWLPLSGPAPPTPHLGELMFSLSYLPTAERLTLVVVKARNLRGTNSTPGDFFVKVYLLQQGKKMHKKKTSVKKGEKSPIFNEAIIFSMPVHALQTIQLRLTVAELNGDQGTSPKTYSVGHIIIGSTSTGKALAHWRQMLAALRRPVAMWHPLRK</sequence>
<feature type="region of interest" description="Disordered" evidence="1">
    <location>
        <begin position="226"/>
        <end position="264"/>
    </location>
</feature>
<dbReference type="PROSITE" id="PS50004">
    <property type="entry name" value="C2"/>
    <property type="match status" value="2"/>
</dbReference>
<dbReference type="SUPFAM" id="SSF49562">
    <property type="entry name" value="C2 domain (Calcium/lipid-binding domain, CaLB)"/>
    <property type="match status" value="2"/>
</dbReference>
<dbReference type="PANTHER" id="PTHR10024">
    <property type="entry name" value="SYNAPTOTAGMIN"/>
    <property type="match status" value="1"/>
</dbReference>
<name>A0AAV2N0E2_9HYME</name>
<feature type="compositionally biased region" description="Basic and acidic residues" evidence="1">
    <location>
        <begin position="255"/>
        <end position="264"/>
    </location>
</feature>
<dbReference type="SMART" id="SM00239">
    <property type="entry name" value="C2"/>
    <property type="match status" value="2"/>
</dbReference>
<feature type="domain" description="C2" evidence="2">
    <location>
        <begin position="835"/>
        <end position="971"/>
    </location>
</feature>
<feature type="region of interest" description="Disordered" evidence="1">
    <location>
        <begin position="420"/>
        <end position="450"/>
    </location>
</feature>
<dbReference type="GO" id="GO:0030276">
    <property type="term" value="F:clathrin binding"/>
    <property type="evidence" value="ECO:0007669"/>
    <property type="project" value="TreeGrafter"/>
</dbReference>
<accession>A0AAV2N0E2</accession>
<proteinExistence type="predicted"/>
<dbReference type="InterPro" id="IPR035892">
    <property type="entry name" value="C2_domain_sf"/>
</dbReference>
<evidence type="ECO:0000259" key="2">
    <source>
        <dbReference type="PROSITE" id="PS50004"/>
    </source>
</evidence>
<feature type="compositionally biased region" description="Pro residues" evidence="1">
    <location>
        <begin position="428"/>
        <end position="441"/>
    </location>
</feature>
<keyword evidence="4" id="KW-1185">Reference proteome</keyword>
<evidence type="ECO:0000256" key="1">
    <source>
        <dbReference type="SAM" id="MobiDB-lite"/>
    </source>
</evidence>
<dbReference type="Proteomes" id="UP001497644">
    <property type="component" value="Chromosome 1"/>
</dbReference>
<dbReference type="AlphaFoldDB" id="A0AAV2N0E2"/>
<dbReference type="GO" id="GO:0048488">
    <property type="term" value="P:synaptic vesicle endocytosis"/>
    <property type="evidence" value="ECO:0007669"/>
    <property type="project" value="TreeGrafter"/>
</dbReference>
<feature type="compositionally biased region" description="Basic and acidic residues" evidence="1">
    <location>
        <begin position="227"/>
        <end position="246"/>
    </location>
</feature>
<feature type="region of interest" description="Disordered" evidence="1">
    <location>
        <begin position="655"/>
        <end position="674"/>
    </location>
</feature>
<dbReference type="GO" id="GO:0005509">
    <property type="term" value="F:calcium ion binding"/>
    <property type="evidence" value="ECO:0007669"/>
    <property type="project" value="TreeGrafter"/>
</dbReference>
<dbReference type="EMBL" id="OZ034824">
    <property type="protein sequence ID" value="CAL1673110.1"/>
    <property type="molecule type" value="Genomic_DNA"/>
</dbReference>
<dbReference type="Gene3D" id="2.60.40.150">
    <property type="entry name" value="C2 domain"/>
    <property type="match status" value="2"/>
</dbReference>
<feature type="compositionally biased region" description="Pro residues" evidence="1">
    <location>
        <begin position="123"/>
        <end position="144"/>
    </location>
</feature>
<dbReference type="CDD" id="cd00030">
    <property type="entry name" value="C2"/>
    <property type="match status" value="1"/>
</dbReference>